<feature type="compositionally biased region" description="Low complexity" evidence="1">
    <location>
        <begin position="9"/>
        <end position="20"/>
    </location>
</feature>
<comment type="caution">
    <text evidence="2">The sequence shown here is derived from an EMBL/GenBank/DDBJ whole genome shotgun (WGS) entry which is preliminary data.</text>
</comment>
<evidence type="ECO:0000313" key="2">
    <source>
        <dbReference type="EMBL" id="KAK9748058.1"/>
    </source>
</evidence>
<proteinExistence type="predicted"/>
<evidence type="ECO:0000313" key="3">
    <source>
        <dbReference type="Proteomes" id="UP001443914"/>
    </source>
</evidence>
<gene>
    <name evidence="2" type="ORF">RND81_02G032600</name>
</gene>
<dbReference type="AlphaFoldDB" id="A0AAW1MQH9"/>
<name>A0AAW1MQH9_SAPOF</name>
<dbReference type="Proteomes" id="UP001443914">
    <property type="component" value="Unassembled WGS sequence"/>
</dbReference>
<dbReference type="GO" id="GO:1901259">
    <property type="term" value="P:chloroplast rRNA processing"/>
    <property type="evidence" value="ECO:0007669"/>
    <property type="project" value="TreeGrafter"/>
</dbReference>
<dbReference type="GO" id="GO:0009507">
    <property type="term" value="C:chloroplast"/>
    <property type="evidence" value="ECO:0007669"/>
    <property type="project" value="TreeGrafter"/>
</dbReference>
<dbReference type="Pfam" id="PF11523">
    <property type="entry name" value="DUF3223"/>
    <property type="match status" value="1"/>
</dbReference>
<feature type="region of interest" description="Disordered" evidence="1">
    <location>
        <begin position="185"/>
        <end position="220"/>
    </location>
</feature>
<protein>
    <submittedName>
        <fullName evidence="2">Uncharacterized protein</fullName>
    </submittedName>
</protein>
<keyword evidence="3" id="KW-1185">Reference proteome</keyword>
<accession>A0AAW1MQH9</accession>
<feature type="compositionally biased region" description="Gly residues" evidence="1">
    <location>
        <begin position="198"/>
        <end position="209"/>
    </location>
</feature>
<dbReference type="GO" id="GO:0017126">
    <property type="term" value="P:nucleologenesis"/>
    <property type="evidence" value="ECO:0007669"/>
    <property type="project" value="TreeGrafter"/>
</dbReference>
<dbReference type="Gene3D" id="3.10.450.40">
    <property type="match status" value="1"/>
</dbReference>
<feature type="compositionally biased region" description="Basic and acidic residues" evidence="1">
    <location>
        <begin position="56"/>
        <end position="71"/>
    </location>
</feature>
<dbReference type="GO" id="GO:0005634">
    <property type="term" value="C:nucleus"/>
    <property type="evidence" value="ECO:0007669"/>
    <property type="project" value="TreeGrafter"/>
</dbReference>
<dbReference type="PANTHER" id="PTHR33415:SF12">
    <property type="entry name" value="PROTEIN EMBRYO DEFECTIVE 514"/>
    <property type="match status" value="1"/>
</dbReference>
<reference evidence="2" key="1">
    <citation type="submission" date="2024-03" db="EMBL/GenBank/DDBJ databases">
        <title>WGS assembly of Saponaria officinalis var. Norfolk2.</title>
        <authorList>
            <person name="Jenkins J."/>
            <person name="Shu S."/>
            <person name="Grimwood J."/>
            <person name="Barry K."/>
            <person name="Goodstein D."/>
            <person name="Schmutz J."/>
            <person name="Leebens-Mack J."/>
            <person name="Osbourn A."/>
        </authorList>
    </citation>
    <scope>NUCLEOTIDE SEQUENCE [LARGE SCALE GENOMIC DNA]</scope>
    <source>
        <strain evidence="2">JIC</strain>
    </source>
</reference>
<sequence>MASNTPTEAATATAAAAAAAEDMDIKSVIPSQDTANGEKRVRNEEDEAEIADENDVVSKKQKVEDGEHESIEEVVEKESENVGPAGLGPMTFETSMEMFNYFYKFLHHWPLNMRANKYEYQVLLDLIKKGHPEPEKKIGSGINAFEIRYHPKWQSRCFFVVRDDKSAEDFSFRKCVDQILPLPENMKMKSDGNSNGNRSGGGGRGGGRGRGGRRGGGFRR</sequence>
<dbReference type="InterPro" id="IPR044673">
    <property type="entry name" value="DCL-like"/>
</dbReference>
<dbReference type="EMBL" id="JBDFQZ010000002">
    <property type="protein sequence ID" value="KAK9748058.1"/>
    <property type="molecule type" value="Genomic_DNA"/>
</dbReference>
<feature type="compositionally biased region" description="Acidic residues" evidence="1">
    <location>
        <begin position="44"/>
        <end position="55"/>
    </location>
</feature>
<feature type="region of interest" description="Disordered" evidence="1">
    <location>
        <begin position="1"/>
        <end position="71"/>
    </location>
</feature>
<evidence type="ECO:0000256" key="1">
    <source>
        <dbReference type="SAM" id="MobiDB-lite"/>
    </source>
</evidence>
<dbReference type="FunFam" id="3.10.450.40:FF:000016">
    <property type="entry name" value="Predicted protein"/>
    <property type="match status" value="1"/>
</dbReference>
<dbReference type="PANTHER" id="PTHR33415">
    <property type="entry name" value="PROTEIN EMBRYO DEFECTIVE 514"/>
    <property type="match status" value="1"/>
</dbReference>
<feature type="compositionally biased region" description="Basic residues" evidence="1">
    <location>
        <begin position="210"/>
        <end position="220"/>
    </location>
</feature>
<dbReference type="GO" id="GO:0009658">
    <property type="term" value="P:chloroplast organization"/>
    <property type="evidence" value="ECO:0007669"/>
    <property type="project" value="TreeGrafter"/>
</dbReference>
<organism evidence="2 3">
    <name type="scientific">Saponaria officinalis</name>
    <name type="common">Common soapwort</name>
    <name type="synonym">Lychnis saponaria</name>
    <dbReference type="NCBI Taxonomy" id="3572"/>
    <lineage>
        <taxon>Eukaryota</taxon>
        <taxon>Viridiplantae</taxon>
        <taxon>Streptophyta</taxon>
        <taxon>Embryophyta</taxon>
        <taxon>Tracheophyta</taxon>
        <taxon>Spermatophyta</taxon>
        <taxon>Magnoliopsida</taxon>
        <taxon>eudicotyledons</taxon>
        <taxon>Gunneridae</taxon>
        <taxon>Pentapetalae</taxon>
        <taxon>Caryophyllales</taxon>
        <taxon>Caryophyllaceae</taxon>
        <taxon>Caryophylleae</taxon>
        <taxon>Saponaria</taxon>
    </lineage>
</organism>